<dbReference type="Proteomes" id="UP001329430">
    <property type="component" value="Chromosome 2"/>
</dbReference>
<gene>
    <name evidence="2" type="ORF">RI129_002934</name>
</gene>
<evidence type="ECO:0000259" key="1">
    <source>
        <dbReference type="Pfam" id="PF25273"/>
    </source>
</evidence>
<protein>
    <recommendedName>
        <fullName evidence="1">DUF7869 domain-containing protein</fullName>
    </recommendedName>
</protein>
<evidence type="ECO:0000313" key="3">
    <source>
        <dbReference type="Proteomes" id="UP001329430"/>
    </source>
</evidence>
<reference evidence="2 3" key="1">
    <citation type="journal article" date="2024" name="Insects">
        <title>An Improved Chromosome-Level Genome Assembly of the Firefly Pyrocoelia pectoralis.</title>
        <authorList>
            <person name="Fu X."/>
            <person name="Meyer-Rochow V.B."/>
            <person name="Ballantyne L."/>
            <person name="Zhu X."/>
        </authorList>
    </citation>
    <scope>NUCLEOTIDE SEQUENCE [LARGE SCALE GENOMIC DNA]</scope>
    <source>
        <strain evidence="2">XCY_ONT2</strain>
    </source>
</reference>
<proteinExistence type="predicted"/>
<dbReference type="PANTHER" id="PTHR10773:SF19">
    <property type="match status" value="1"/>
</dbReference>
<accession>A0AAN7VHC3</accession>
<keyword evidence="3" id="KW-1185">Reference proteome</keyword>
<comment type="caution">
    <text evidence="2">The sequence shown here is derived from an EMBL/GenBank/DDBJ whole genome shotgun (WGS) entry which is preliminary data.</text>
</comment>
<dbReference type="EMBL" id="JAVRBK010000002">
    <property type="protein sequence ID" value="KAK5648042.1"/>
    <property type="molecule type" value="Genomic_DNA"/>
</dbReference>
<sequence length="377" mass="43748">MQSGSGIVETRGGDKRSSKNLDKFQHVKNFIASLKGHESHYGRAKSRRIYLSSEYNITLLWKIYNERATENLKVNYKYFSRIFNNQFNVAFGSPATDVCGFCVRTQTLISNCKDKNEVDRLRTNLRVHKFRAKQFFKLMKEQPLNSVSYCFDLQQVQVLPKVPIQDAFYSQQLSFYCFCVTDIDIKKPIFYTWLENQSKRGSAETSSALHNFLNKQEFEPHIKHIRLFADGCGGQNKNAHMMHMLMIWLYKDSPKTIESVEVIFPVRGHSYLPADRVFGQIEKVVRSHSTIKSPTKYYEIYSKTGEVRRLGADWFVFDIKAALDTLKKIQGISAAKRIFIKRSKNKTDILLKTELLNLIDSYNISRTFTKLGTTVIF</sequence>
<dbReference type="InterPro" id="IPR057191">
    <property type="entry name" value="DUF7869"/>
</dbReference>
<organism evidence="2 3">
    <name type="scientific">Pyrocoelia pectoralis</name>
    <dbReference type="NCBI Taxonomy" id="417401"/>
    <lineage>
        <taxon>Eukaryota</taxon>
        <taxon>Metazoa</taxon>
        <taxon>Ecdysozoa</taxon>
        <taxon>Arthropoda</taxon>
        <taxon>Hexapoda</taxon>
        <taxon>Insecta</taxon>
        <taxon>Pterygota</taxon>
        <taxon>Neoptera</taxon>
        <taxon>Endopterygota</taxon>
        <taxon>Coleoptera</taxon>
        <taxon>Polyphaga</taxon>
        <taxon>Elateriformia</taxon>
        <taxon>Elateroidea</taxon>
        <taxon>Lampyridae</taxon>
        <taxon>Lampyrinae</taxon>
        <taxon>Pyrocoelia</taxon>
    </lineage>
</organism>
<name>A0AAN7VHC3_9COLE</name>
<evidence type="ECO:0000313" key="2">
    <source>
        <dbReference type="EMBL" id="KAK5648042.1"/>
    </source>
</evidence>
<feature type="domain" description="DUF7869" evidence="1">
    <location>
        <begin position="187"/>
        <end position="347"/>
    </location>
</feature>
<dbReference type="AlphaFoldDB" id="A0AAN7VHC3"/>
<dbReference type="Pfam" id="PF25273">
    <property type="entry name" value="DUF7869"/>
    <property type="match status" value="1"/>
</dbReference>
<dbReference type="PANTHER" id="PTHR10773">
    <property type="entry name" value="DNA-DIRECTED RNA POLYMERASES I, II, AND III SUBUNIT RPABC2"/>
    <property type="match status" value="1"/>
</dbReference>